<dbReference type="GO" id="GO:0031201">
    <property type="term" value="C:SNARE complex"/>
    <property type="evidence" value="ECO:0007669"/>
    <property type="project" value="TreeGrafter"/>
</dbReference>
<gene>
    <name evidence="13" type="ORF">METBISCDRAFT_26082</name>
</gene>
<dbReference type="AlphaFoldDB" id="A0A4P9ZGB3"/>
<reference evidence="14" key="1">
    <citation type="journal article" date="2018" name="Nat. Microbiol.">
        <title>Leveraging single-cell genomics to expand the fungal tree of life.</title>
        <authorList>
            <person name="Ahrendt S.R."/>
            <person name="Quandt C.A."/>
            <person name="Ciobanu D."/>
            <person name="Clum A."/>
            <person name="Salamov A."/>
            <person name="Andreopoulos B."/>
            <person name="Cheng J.F."/>
            <person name="Woyke T."/>
            <person name="Pelin A."/>
            <person name="Henrissat B."/>
            <person name="Reynolds N.K."/>
            <person name="Benny G.L."/>
            <person name="Smith M.E."/>
            <person name="James T.Y."/>
            <person name="Grigoriev I.V."/>
        </authorList>
    </citation>
    <scope>NUCLEOTIDE SEQUENCE [LARGE SCALE GENOMIC DNA]</scope>
    <source>
        <strain evidence="14">Baker2002</strain>
    </source>
</reference>
<accession>A0A4P9ZGB3</accession>
<evidence type="ECO:0000259" key="12">
    <source>
        <dbReference type="Pfam" id="PF03908"/>
    </source>
</evidence>
<name>A0A4P9ZGB3_9ASCO</name>
<evidence type="ECO:0000313" key="14">
    <source>
        <dbReference type="Proteomes" id="UP000268321"/>
    </source>
</evidence>
<sequence length="464" mass="52355">MVATINACFAEIDKLQRYVYDIIDSVASAEYCADSEESPEVARSALVKDANDHIRQIPDFLSVVEVALRSFIQESGTQTFLREKYELYSVVEASLRESLNKAQLEAYQKEHEAIHKQRLLKYKCRTDDAAEAADASLSTDLFAGRTVKSESKEEAIEAQITTHNKNITSTLKQTHKLMTMSVMQTELNIDSLDQQYKDLSTFNSKMVDMDSILMKSRQVVKFIERQDKEDKRRIYMAVGFLLLCSAWVIWRRVLRGPLRLLMWTLFKTLGFVNWIASKRETVAVEQINYGQPPVSKNMWNTHTLSENDILLMVTANSNDPVYMEFRQDSSGVECEDGEELWYIQPSLDYTATTASDTEARAAGIRNGAATGSDSLDGAVPQKSGQFSKEHADEDSDLEVKDDGDFENESDSKSENLKSIPELTVEPVEESPIERIQVGKKQSRGGSDRDVNLVTAGRAHVHDEL</sequence>
<keyword evidence="7" id="KW-0175">Coiled coil</keyword>
<feature type="compositionally biased region" description="Basic and acidic residues" evidence="10">
    <location>
        <begin position="387"/>
        <end position="402"/>
    </location>
</feature>
<keyword evidence="3 11" id="KW-0812">Transmembrane</keyword>
<keyword evidence="14" id="KW-1185">Reference proteome</keyword>
<dbReference type="GO" id="GO:0005789">
    <property type="term" value="C:endoplasmic reticulum membrane"/>
    <property type="evidence" value="ECO:0007669"/>
    <property type="project" value="UniProtKB-SubCell"/>
</dbReference>
<dbReference type="InterPro" id="IPR005606">
    <property type="entry name" value="Sec20"/>
</dbReference>
<evidence type="ECO:0000256" key="7">
    <source>
        <dbReference type="ARBA" id="ARBA00023054"/>
    </source>
</evidence>
<keyword evidence="5" id="KW-0931">ER-Golgi transport</keyword>
<dbReference type="PANTHER" id="PTHR12825">
    <property type="entry name" value="BNIP1-RELATED"/>
    <property type="match status" value="1"/>
</dbReference>
<evidence type="ECO:0000256" key="11">
    <source>
        <dbReference type="SAM" id="Phobius"/>
    </source>
</evidence>
<comment type="subcellular location">
    <subcellularLocation>
        <location evidence="1">Endoplasmic reticulum membrane</location>
        <topology evidence="1">Single-pass type IV membrane protein</topology>
    </subcellularLocation>
</comment>
<evidence type="ECO:0000313" key="13">
    <source>
        <dbReference type="EMBL" id="RKP31938.1"/>
    </source>
</evidence>
<protein>
    <submittedName>
        <fullName evidence="13">Sec20-domain-containing protein</fullName>
    </submittedName>
</protein>
<dbReference type="Proteomes" id="UP000268321">
    <property type="component" value="Unassembled WGS sequence"/>
</dbReference>
<dbReference type="PANTHER" id="PTHR12825:SF0">
    <property type="entry name" value="VESICLE TRANSPORT PROTEIN SEC20"/>
    <property type="match status" value="1"/>
</dbReference>
<dbReference type="GO" id="GO:0005484">
    <property type="term" value="F:SNAP receptor activity"/>
    <property type="evidence" value="ECO:0007669"/>
    <property type="project" value="InterPro"/>
</dbReference>
<evidence type="ECO:0000256" key="8">
    <source>
        <dbReference type="ARBA" id="ARBA00023136"/>
    </source>
</evidence>
<proteinExistence type="inferred from homology"/>
<organism evidence="13 14">
    <name type="scientific">Metschnikowia bicuspidata</name>
    <dbReference type="NCBI Taxonomy" id="27322"/>
    <lineage>
        <taxon>Eukaryota</taxon>
        <taxon>Fungi</taxon>
        <taxon>Dikarya</taxon>
        <taxon>Ascomycota</taxon>
        <taxon>Saccharomycotina</taxon>
        <taxon>Pichiomycetes</taxon>
        <taxon>Metschnikowiaceae</taxon>
        <taxon>Metschnikowia</taxon>
    </lineage>
</organism>
<dbReference type="InterPro" id="IPR056173">
    <property type="entry name" value="Sec20_C"/>
</dbReference>
<evidence type="ECO:0000256" key="3">
    <source>
        <dbReference type="ARBA" id="ARBA00022692"/>
    </source>
</evidence>
<evidence type="ECO:0000256" key="5">
    <source>
        <dbReference type="ARBA" id="ARBA00022892"/>
    </source>
</evidence>
<keyword evidence="8 11" id="KW-0472">Membrane</keyword>
<evidence type="ECO:0000256" key="1">
    <source>
        <dbReference type="ARBA" id="ARBA00004163"/>
    </source>
</evidence>
<feature type="transmembrane region" description="Helical" evidence="11">
    <location>
        <begin position="234"/>
        <end position="250"/>
    </location>
</feature>
<keyword evidence="2" id="KW-0813">Transport</keyword>
<keyword evidence="6 11" id="KW-1133">Transmembrane helix</keyword>
<dbReference type="GO" id="GO:0006890">
    <property type="term" value="P:retrograde vesicle-mediated transport, Golgi to endoplasmic reticulum"/>
    <property type="evidence" value="ECO:0007669"/>
    <property type="project" value="InterPro"/>
</dbReference>
<feature type="domain" description="Sec20 C-terminal" evidence="12">
    <location>
        <begin position="163"/>
        <end position="253"/>
    </location>
</feature>
<dbReference type="Pfam" id="PF03908">
    <property type="entry name" value="Sec20"/>
    <property type="match status" value="1"/>
</dbReference>
<evidence type="ECO:0000256" key="6">
    <source>
        <dbReference type="ARBA" id="ARBA00022989"/>
    </source>
</evidence>
<feature type="region of interest" description="Disordered" evidence="10">
    <location>
        <begin position="367"/>
        <end position="464"/>
    </location>
</feature>
<keyword evidence="4" id="KW-0256">Endoplasmic reticulum</keyword>
<evidence type="ECO:0000256" key="9">
    <source>
        <dbReference type="ARBA" id="ARBA00037934"/>
    </source>
</evidence>
<dbReference type="OrthoDB" id="46868at2759"/>
<comment type="similarity">
    <text evidence="9">Belongs to the SEC20 family.</text>
</comment>
<evidence type="ECO:0000256" key="2">
    <source>
        <dbReference type="ARBA" id="ARBA00022448"/>
    </source>
</evidence>
<evidence type="ECO:0000256" key="10">
    <source>
        <dbReference type="SAM" id="MobiDB-lite"/>
    </source>
</evidence>
<evidence type="ECO:0000256" key="4">
    <source>
        <dbReference type="ARBA" id="ARBA00022824"/>
    </source>
</evidence>
<dbReference type="EMBL" id="ML004435">
    <property type="protein sequence ID" value="RKP31938.1"/>
    <property type="molecule type" value="Genomic_DNA"/>
</dbReference>